<dbReference type="HOGENOM" id="CLU_1739161_0_0_9"/>
<organism evidence="2 3">
    <name type="scientific">Roseburia intestinalis L1-82</name>
    <dbReference type="NCBI Taxonomy" id="536231"/>
    <lineage>
        <taxon>Bacteria</taxon>
        <taxon>Bacillati</taxon>
        <taxon>Bacillota</taxon>
        <taxon>Clostridia</taxon>
        <taxon>Lachnospirales</taxon>
        <taxon>Lachnospiraceae</taxon>
        <taxon>Roseburia</taxon>
    </lineage>
</organism>
<name>C7GDU5_9FIRM</name>
<evidence type="ECO:0000256" key="1">
    <source>
        <dbReference type="SAM" id="Phobius"/>
    </source>
</evidence>
<reference evidence="2 3" key="1">
    <citation type="submission" date="2009-08" db="EMBL/GenBank/DDBJ databases">
        <authorList>
            <person name="Weinstock G."/>
            <person name="Sodergren E."/>
            <person name="Clifton S."/>
            <person name="Fulton L."/>
            <person name="Fulton B."/>
            <person name="Courtney L."/>
            <person name="Fronick C."/>
            <person name="Harrison M."/>
            <person name="Strong C."/>
            <person name="Farmer C."/>
            <person name="Delahaunty K."/>
            <person name="Markovic C."/>
            <person name="Hall O."/>
            <person name="Minx P."/>
            <person name="Tomlinson C."/>
            <person name="Mitreva M."/>
            <person name="Nelson J."/>
            <person name="Hou S."/>
            <person name="Wollam A."/>
            <person name="Pepin K.H."/>
            <person name="Johnson M."/>
            <person name="Bhonagiri V."/>
            <person name="Nash W.E."/>
            <person name="Warren W."/>
            <person name="Chinwalla A."/>
            <person name="Mardis E.R."/>
            <person name="Wilson R.K."/>
        </authorList>
    </citation>
    <scope>NUCLEOTIDE SEQUENCE [LARGE SCALE GENOMIC DNA]</scope>
    <source>
        <strain evidence="2 3">L1-82</strain>
    </source>
</reference>
<dbReference type="AlphaFoldDB" id="C7GDU5"/>
<evidence type="ECO:0000313" key="2">
    <source>
        <dbReference type="EMBL" id="EEU99970.1"/>
    </source>
</evidence>
<evidence type="ECO:0000313" key="3">
    <source>
        <dbReference type="Proteomes" id="UP000004828"/>
    </source>
</evidence>
<keyword evidence="1" id="KW-1133">Transmembrane helix</keyword>
<comment type="caution">
    <text evidence="2">The sequence shown here is derived from an EMBL/GenBank/DDBJ whole genome shotgun (WGS) entry which is preliminary data.</text>
</comment>
<gene>
    <name evidence="2" type="ORF">ROSINTL182_08096</name>
</gene>
<accession>C7GDU5</accession>
<keyword evidence="1" id="KW-0812">Transmembrane</keyword>
<dbReference type="EMBL" id="ABYJ02000159">
    <property type="protein sequence ID" value="EEU99970.1"/>
    <property type="molecule type" value="Genomic_DNA"/>
</dbReference>
<keyword evidence="1" id="KW-0472">Membrane</keyword>
<dbReference type="Proteomes" id="UP000004828">
    <property type="component" value="Unassembled WGS sequence"/>
</dbReference>
<proteinExistence type="predicted"/>
<protein>
    <submittedName>
        <fullName evidence="2">Uncharacterized protein</fullName>
    </submittedName>
</protein>
<sequence>MIFPIITHGMIAGIADMIGLPVIRNDVTGVITDKIIPHAIPAPSAAMIRHALMIGPVMYTLVFLKNWLTIQIASNTAVVVICFVVIFINPPCFAEQNATAFAGAEDFPPLFCGAKCLLCRLCIACALAGAMPNTLGRIFLLCFVQFSQPS</sequence>
<feature type="transmembrane region" description="Helical" evidence="1">
    <location>
        <begin position="67"/>
        <end position="88"/>
    </location>
</feature>